<dbReference type="STRING" id="27835.A0A0N4YH41"/>
<dbReference type="InterPro" id="IPR012292">
    <property type="entry name" value="Globin/Proto"/>
</dbReference>
<evidence type="ECO:0000313" key="1">
    <source>
        <dbReference type="EMBL" id="VDL79750.1"/>
    </source>
</evidence>
<dbReference type="EMBL" id="UYSL01022064">
    <property type="protein sequence ID" value="VDL79750.1"/>
    <property type="molecule type" value="Genomic_DNA"/>
</dbReference>
<dbReference type="Proteomes" id="UP000271162">
    <property type="component" value="Unassembled WGS sequence"/>
</dbReference>
<dbReference type="GO" id="GO:0020037">
    <property type="term" value="F:heme binding"/>
    <property type="evidence" value="ECO:0007669"/>
    <property type="project" value="InterPro"/>
</dbReference>
<reference evidence="1 2" key="2">
    <citation type="submission" date="2018-11" db="EMBL/GenBank/DDBJ databases">
        <authorList>
            <consortium name="Pathogen Informatics"/>
        </authorList>
    </citation>
    <scope>NUCLEOTIDE SEQUENCE [LARGE SCALE GENOMIC DNA]</scope>
</reference>
<evidence type="ECO:0000313" key="3">
    <source>
        <dbReference type="WBParaSite" id="NBR_0001615401-mRNA-1"/>
    </source>
</evidence>
<dbReference type="GO" id="GO:0019825">
    <property type="term" value="F:oxygen binding"/>
    <property type="evidence" value="ECO:0007669"/>
    <property type="project" value="InterPro"/>
</dbReference>
<gene>
    <name evidence="1" type="ORF">NBR_LOCUS16155</name>
</gene>
<dbReference type="AlphaFoldDB" id="A0A0N4YH41"/>
<sequence length="201" mass="22856">MISSVLQKMIFCATGKESVSELSDQEIAAVKEAKRIQDFLETAVSSLGLSPDSIIHNHSYRIGQIHYYKGVNFGADNWLVFKKVTIEQVNALQKKSSLFGSASFKDLKAVEDSLKRREETVVMIPMNFEQQVAQSTEEKLRIGLTYLPVLIYVEKFRMPVFLGPTIITVRCFQSFLKHFQGNYPHMLIAHTCGKMCEINKK</sequence>
<dbReference type="WBParaSite" id="NBR_0001615401-mRNA-1">
    <property type="protein sequence ID" value="NBR_0001615401-mRNA-1"/>
    <property type="gene ID" value="NBR_0001615401"/>
</dbReference>
<evidence type="ECO:0000313" key="2">
    <source>
        <dbReference type="Proteomes" id="UP000271162"/>
    </source>
</evidence>
<name>A0A0N4YH41_NIPBR</name>
<accession>A0A0N4YH41</accession>
<dbReference type="Gene3D" id="1.10.490.10">
    <property type="entry name" value="Globins"/>
    <property type="match status" value="1"/>
</dbReference>
<protein>
    <submittedName>
        <fullName evidence="3">NERD domain-containing protein</fullName>
    </submittedName>
</protein>
<organism evidence="3">
    <name type="scientific">Nippostrongylus brasiliensis</name>
    <name type="common">Rat hookworm</name>
    <dbReference type="NCBI Taxonomy" id="27835"/>
    <lineage>
        <taxon>Eukaryota</taxon>
        <taxon>Metazoa</taxon>
        <taxon>Ecdysozoa</taxon>
        <taxon>Nematoda</taxon>
        <taxon>Chromadorea</taxon>
        <taxon>Rhabditida</taxon>
        <taxon>Rhabditina</taxon>
        <taxon>Rhabditomorpha</taxon>
        <taxon>Strongyloidea</taxon>
        <taxon>Heligmosomidae</taxon>
        <taxon>Nippostrongylus</taxon>
    </lineage>
</organism>
<proteinExistence type="predicted"/>
<reference evidence="3" key="1">
    <citation type="submission" date="2017-02" db="UniProtKB">
        <authorList>
            <consortium name="WormBaseParasite"/>
        </authorList>
    </citation>
    <scope>IDENTIFICATION</scope>
</reference>
<keyword evidence="2" id="KW-1185">Reference proteome</keyword>